<dbReference type="Proteomes" id="UP000807785">
    <property type="component" value="Unassembled WGS sequence"/>
</dbReference>
<comment type="caution">
    <text evidence="1">The sequence shown here is derived from an EMBL/GenBank/DDBJ whole genome shotgun (WGS) entry which is preliminary data.</text>
</comment>
<organism evidence="1 2">
    <name type="scientific">Candidatus Methylophosphatis roskildensis</name>
    <dbReference type="NCBI Taxonomy" id="2899263"/>
    <lineage>
        <taxon>Bacteria</taxon>
        <taxon>Pseudomonadati</taxon>
        <taxon>Pseudomonadota</taxon>
        <taxon>Betaproteobacteria</taxon>
        <taxon>Nitrosomonadales</taxon>
        <taxon>Sterolibacteriaceae</taxon>
        <taxon>Candidatus Methylophosphatis</taxon>
    </lineage>
</organism>
<evidence type="ECO:0000313" key="2">
    <source>
        <dbReference type="Proteomes" id="UP000807785"/>
    </source>
</evidence>
<reference evidence="1" key="1">
    <citation type="submission" date="2020-10" db="EMBL/GenBank/DDBJ databases">
        <title>Connecting structure to function with the recovery of over 1000 high-quality activated sludge metagenome-assembled genomes encoding full-length rRNA genes using long-read sequencing.</title>
        <authorList>
            <person name="Singleton C.M."/>
            <person name="Petriglieri F."/>
            <person name="Kristensen J.M."/>
            <person name="Kirkegaard R.H."/>
            <person name="Michaelsen T.Y."/>
            <person name="Andersen M.H."/>
            <person name="Karst S.M."/>
            <person name="Dueholm M.S."/>
            <person name="Nielsen P.H."/>
            <person name="Albertsen M."/>
        </authorList>
    </citation>
    <scope>NUCLEOTIDE SEQUENCE</scope>
    <source>
        <strain evidence="1">Bjer_18-Q3-R1-45_BAT3C.347</strain>
    </source>
</reference>
<gene>
    <name evidence="1" type="ORF">IPH26_16970</name>
</gene>
<proteinExistence type="predicted"/>
<evidence type="ECO:0000313" key="1">
    <source>
        <dbReference type="EMBL" id="MBK6974556.1"/>
    </source>
</evidence>
<dbReference type="EMBL" id="JADJEV010000004">
    <property type="protein sequence ID" value="MBK6974556.1"/>
    <property type="molecule type" value="Genomic_DNA"/>
</dbReference>
<accession>A0A9D7E6D3</accession>
<dbReference type="AlphaFoldDB" id="A0A9D7E6D3"/>
<protein>
    <submittedName>
        <fullName evidence="1">Uncharacterized protein</fullName>
    </submittedName>
</protein>
<sequence>MNTNRNTVPSADGQRMLESLRQAVGKALERKRRLGQYAVVWQNGKPVTIYAEAPSATQGASMYARSD</sequence>
<name>A0A9D7E6D3_9PROT</name>